<feature type="region of interest" description="Disordered" evidence="1">
    <location>
        <begin position="1"/>
        <end position="32"/>
    </location>
</feature>
<evidence type="ECO:0000313" key="4">
    <source>
        <dbReference type="Proteomes" id="UP001165590"/>
    </source>
</evidence>
<dbReference type="RefSeq" id="WP_267031121.1">
    <property type="nucleotide sequence ID" value="NZ_JAIFZO010000002.1"/>
</dbReference>
<feature type="compositionally biased region" description="Low complexity" evidence="1">
    <location>
        <begin position="16"/>
        <end position="32"/>
    </location>
</feature>
<feature type="transmembrane region" description="Helical" evidence="2">
    <location>
        <begin position="52"/>
        <end position="71"/>
    </location>
</feature>
<evidence type="ECO:0000256" key="1">
    <source>
        <dbReference type="SAM" id="MobiDB-lite"/>
    </source>
</evidence>
<dbReference type="EMBL" id="JAIFZO010000002">
    <property type="protein sequence ID" value="MCX4238864.1"/>
    <property type="molecule type" value="Genomic_DNA"/>
</dbReference>
<keyword evidence="4" id="KW-1185">Reference proteome</keyword>
<organism evidence="3 4">
    <name type="scientific">Streptomyces ortus</name>
    <dbReference type="NCBI Taxonomy" id="2867268"/>
    <lineage>
        <taxon>Bacteria</taxon>
        <taxon>Bacillati</taxon>
        <taxon>Actinomycetota</taxon>
        <taxon>Actinomycetes</taxon>
        <taxon>Kitasatosporales</taxon>
        <taxon>Streptomycetaceae</taxon>
        <taxon>Streptomyces</taxon>
    </lineage>
</organism>
<proteinExistence type="predicted"/>
<comment type="caution">
    <text evidence="3">The sequence shown here is derived from an EMBL/GenBank/DDBJ whole genome shotgun (WGS) entry which is preliminary data.</text>
</comment>
<keyword evidence="2" id="KW-0472">Membrane</keyword>
<protein>
    <submittedName>
        <fullName evidence="3">Uncharacterized protein</fullName>
    </submittedName>
</protein>
<sequence>MSEKRADLTGPAVSNTHMTVCETETTTDTSRTALRQPRLAPVVERSLDRVRAVMLPAAVLTTATALILQALV</sequence>
<keyword evidence="2" id="KW-0812">Transmembrane</keyword>
<evidence type="ECO:0000256" key="2">
    <source>
        <dbReference type="SAM" id="Phobius"/>
    </source>
</evidence>
<evidence type="ECO:0000313" key="3">
    <source>
        <dbReference type="EMBL" id="MCX4238864.1"/>
    </source>
</evidence>
<dbReference type="Proteomes" id="UP001165590">
    <property type="component" value="Unassembled WGS sequence"/>
</dbReference>
<name>A0ABT3VIV6_9ACTN</name>
<gene>
    <name evidence="3" type="ORF">K3769_40055</name>
</gene>
<keyword evidence="2" id="KW-1133">Transmembrane helix</keyword>
<accession>A0ABT3VIV6</accession>
<reference evidence="3" key="1">
    <citation type="journal article" date="2022" name="bioRxiv">
        <title>Discovery and biosynthetic assessment of Streptomyces ortus sp nov. isolated from a deep-sea sponge.</title>
        <authorList>
            <person name="Williams S.E."/>
        </authorList>
    </citation>
    <scope>NUCLEOTIDE SEQUENCE</scope>
    <source>
        <strain evidence="3">A15ISP2-DRY2</strain>
    </source>
</reference>